<dbReference type="Pfam" id="PF07085">
    <property type="entry name" value="DRTGG"/>
    <property type="match status" value="1"/>
</dbReference>
<dbReference type="InterPro" id="IPR028979">
    <property type="entry name" value="Ser_kin/Pase_Hpr-like_N_sf"/>
</dbReference>
<organism evidence="2 3">
    <name type="scientific">Zhenhengia yiwuensis</name>
    <dbReference type="NCBI Taxonomy" id="2763666"/>
    <lineage>
        <taxon>Bacteria</taxon>
        <taxon>Bacillati</taxon>
        <taxon>Bacillota</taxon>
        <taxon>Clostridia</taxon>
        <taxon>Lachnospirales</taxon>
        <taxon>Lachnospiraceae</taxon>
        <taxon>Zhenhengia</taxon>
    </lineage>
</organism>
<dbReference type="InterPro" id="IPR010766">
    <property type="entry name" value="DRTGG"/>
</dbReference>
<evidence type="ECO:0000313" key="3">
    <source>
        <dbReference type="Proteomes" id="UP000655830"/>
    </source>
</evidence>
<comment type="caution">
    <text evidence="2">The sequence shown here is derived from an EMBL/GenBank/DDBJ whole genome shotgun (WGS) entry which is preliminary data.</text>
</comment>
<protein>
    <submittedName>
        <fullName evidence="2">Serine kinase</fullName>
    </submittedName>
</protein>
<reference evidence="2" key="1">
    <citation type="submission" date="2020-08" db="EMBL/GenBank/DDBJ databases">
        <title>Genome public.</title>
        <authorList>
            <person name="Liu C."/>
            <person name="Sun Q."/>
        </authorList>
    </citation>
    <scope>NUCLEOTIDE SEQUENCE</scope>
    <source>
        <strain evidence="2">NSJ-12</strain>
    </source>
</reference>
<feature type="domain" description="DRTGG" evidence="1">
    <location>
        <begin position="35"/>
        <end position="103"/>
    </location>
</feature>
<accession>A0A926IE26</accession>
<dbReference type="RefSeq" id="WP_177669574.1">
    <property type="nucleotide sequence ID" value="NZ_JACRSY010000009.1"/>
</dbReference>
<evidence type="ECO:0000313" key="2">
    <source>
        <dbReference type="EMBL" id="MBC8579308.1"/>
    </source>
</evidence>
<dbReference type="SUPFAM" id="SSF75138">
    <property type="entry name" value="HprK N-terminal domain-like"/>
    <property type="match status" value="1"/>
</dbReference>
<dbReference type="Gene3D" id="3.40.1390.20">
    <property type="entry name" value="HprK N-terminal domain-like"/>
    <property type="match status" value="1"/>
</dbReference>
<dbReference type="GO" id="GO:0016301">
    <property type="term" value="F:kinase activity"/>
    <property type="evidence" value="ECO:0007669"/>
    <property type="project" value="UniProtKB-KW"/>
</dbReference>
<sequence length="115" mass="12184">MTVGELVKKYNLSILSESDGLNQEITGGYVGDLLSFVMAHAKEKMVWITIQGHINTIAVASLVGIGAIILAEGSEPTADMLEKAQENGIPVLTSPLSSFEIAYRFGMDQTLGGIG</sequence>
<proteinExistence type="predicted"/>
<keyword evidence="2" id="KW-0808">Transferase</keyword>
<evidence type="ECO:0000259" key="1">
    <source>
        <dbReference type="Pfam" id="PF07085"/>
    </source>
</evidence>
<name>A0A926IE26_9FIRM</name>
<dbReference type="AlphaFoldDB" id="A0A926IE26"/>
<dbReference type="Proteomes" id="UP000655830">
    <property type="component" value="Unassembled WGS sequence"/>
</dbReference>
<keyword evidence="3" id="KW-1185">Reference proteome</keyword>
<keyword evidence="2" id="KW-0418">Kinase</keyword>
<gene>
    <name evidence="2" type="ORF">H8718_07190</name>
</gene>
<dbReference type="EMBL" id="JACRSY010000009">
    <property type="protein sequence ID" value="MBC8579308.1"/>
    <property type="molecule type" value="Genomic_DNA"/>
</dbReference>